<dbReference type="SUPFAM" id="SSF140566">
    <property type="entry name" value="FlgN-like"/>
    <property type="match status" value="1"/>
</dbReference>
<dbReference type="OrthoDB" id="2381500at2"/>
<organism evidence="3 4">
    <name type="scientific">Tumebacillus avium</name>
    <dbReference type="NCBI Taxonomy" id="1903704"/>
    <lineage>
        <taxon>Bacteria</taxon>
        <taxon>Bacillati</taxon>
        <taxon>Bacillota</taxon>
        <taxon>Bacilli</taxon>
        <taxon>Bacillales</taxon>
        <taxon>Alicyclobacillaceae</taxon>
        <taxon>Tumebacillus</taxon>
    </lineage>
</organism>
<dbReference type="InterPro" id="IPR007809">
    <property type="entry name" value="FlgN-like"/>
</dbReference>
<dbReference type="Proteomes" id="UP000195437">
    <property type="component" value="Chromosome"/>
</dbReference>
<keyword evidence="1" id="KW-1005">Bacterial flagellum biogenesis</keyword>
<dbReference type="KEGG" id="tum:CBW65_04635"/>
<dbReference type="Gene3D" id="1.20.58.300">
    <property type="entry name" value="FlgN-like"/>
    <property type="match status" value="1"/>
</dbReference>
<sequence length="166" mass="18204">MNDLTPVVAVIKSMVTAYQELLKVQEQKRDALISGQVEALPDLVQEELKAVAVTQKLEAERLAALETALGADARGADWTLDKLQSVAGPVHRLQIRAAGEALQGTVRQVQNLHELNKKLVSQSLQYVQNTLDLMTGENTMMTPTYGRQDASPYGDGSPRRMFDSKA</sequence>
<evidence type="ECO:0000313" key="3">
    <source>
        <dbReference type="EMBL" id="ARU60434.1"/>
    </source>
</evidence>
<dbReference type="RefSeq" id="WP_087455826.1">
    <property type="nucleotide sequence ID" value="NZ_CP021434.1"/>
</dbReference>
<evidence type="ECO:0000256" key="2">
    <source>
        <dbReference type="SAM" id="MobiDB-lite"/>
    </source>
</evidence>
<evidence type="ECO:0000313" key="4">
    <source>
        <dbReference type="Proteomes" id="UP000195437"/>
    </source>
</evidence>
<gene>
    <name evidence="3" type="ORF">CBW65_04635</name>
</gene>
<keyword evidence="4" id="KW-1185">Reference proteome</keyword>
<evidence type="ECO:0000256" key="1">
    <source>
        <dbReference type="ARBA" id="ARBA00022795"/>
    </source>
</evidence>
<feature type="region of interest" description="Disordered" evidence="2">
    <location>
        <begin position="143"/>
        <end position="166"/>
    </location>
</feature>
<feature type="compositionally biased region" description="Basic and acidic residues" evidence="2">
    <location>
        <begin position="157"/>
        <end position="166"/>
    </location>
</feature>
<proteinExistence type="predicted"/>
<name>A0A1Y0IM58_9BACL</name>
<dbReference type="AlphaFoldDB" id="A0A1Y0IM58"/>
<evidence type="ECO:0008006" key="5">
    <source>
        <dbReference type="Google" id="ProtNLM"/>
    </source>
</evidence>
<accession>A0A1Y0IM58</accession>
<dbReference type="Pfam" id="PF05130">
    <property type="entry name" value="FlgN"/>
    <property type="match status" value="1"/>
</dbReference>
<dbReference type="EMBL" id="CP021434">
    <property type="protein sequence ID" value="ARU60434.1"/>
    <property type="molecule type" value="Genomic_DNA"/>
</dbReference>
<reference evidence="4" key="1">
    <citation type="submission" date="2017-05" db="EMBL/GenBank/DDBJ databases">
        <authorList>
            <person name="Sung H."/>
        </authorList>
    </citation>
    <scope>NUCLEOTIDE SEQUENCE [LARGE SCALE GENOMIC DNA]</scope>
    <source>
        <strain evidence="4">AR23208</strain>
    </source>
</reference>
<dbReference type="InterPro" id="IPR036679">
    <property type="entry name" value="FlgN-like_sf"/>
</dbReference>
<protein>
    <recommendedName>
        <fullName evidence="5">Flagellar biosynthesis protein FlgN</fullName>
    </recommendedName>
</protein>
<dbReference type="GO" id="GO:0044780">
    <property type="term" value="P:bacterial-type flagellum assembly"/>
    <property type="evidence" value="ECO:0007669"/>
    <property type="project" value="InterPro"/>
</dbReference>